<gene>
    <name evidence="2" type="ORF">GO600_06675</name>
</gene>
<dbReference type="InterPro" id="IPR010093">
    <property type="entry name" value="SinI_DNA-bd"/>
</dbReference>
<feature type="domain" description="Helix-turn-helix" evidence="1">
    <location>
        <begin position="6"/>
        <end position="51"/>
    </location>
</feature>
<evidence type="ECO:0000259" key="1">
    <source>
        <dbReference type="Pfam" id="PF12728"/>
    </source>
</evidence>
<evidence type="ECO:0000313" key="3">
    <source>
        <dbReference type="Proteomes" id="UP001317488"/>
    </source>
</evidence>
<evidence type="ECO:0000313" key="2">
    <source>
        <dbReference type="EMBL" id="WCM39805.1"/>
    </source>
</evidence>
<dbReference type="Pfam" id="PF12728">
    <property type="entry name" value="HTH_17"/>
    <property type="match status" value="1"/>
</dbReference>
<dbReference type="EMBL" id="CP046617">
    <property type="protein sequence ID" value="WCM39805.1"/>
    <property type="molecule type" value="Genomic_DNA"/>
</dbReference>
<dbReference type="Proteomes" id="UP001317488">
    <property type="component" value="Chromosome"/>
</dbReference>
<accession>A0ABY7RU08</accession>
<keyword evidence="3" id="KW-1185">Reference proteome</keyword>
<name>A0ABY7RU08_9DEIN</name>
<organism evidence="2 3">
    <name type="scientific">Thermus antranikianii</name>
    <dbReference type="NCBI Taxonomy" id="88190"/>
    <lineage>
        <taxon>Bacteria</taxon>
        <taxon>Thermotogati</taxon>
        <taxon>Deinococcota</taxon>
        <taxon>Deinococci</taxon>
        <taxon>Thermales</taxon>
        <taxon>Thermaceae</taxon>
        <taxon>Thermus</taxon>
    </lineage>
</organism>
<reference evidence="2 3" key="1">
    <citation type="submission" date="2019-12" db="EMBL/GenBank/DDBJ databases">
        <authorList>
            <person name="An T."/>
        </authorList>
    </citation>
    <scope>NUCLEOTIDE SEQUENCE [LARGE SCALE GENOMIC DNA]</scope>
    <source>
        <strain evidence="2 3">JCM 19900</strain>
    </source>
</reference>
<dbReference type="InterPro" id="IPR041657">
    <property type="entry name" value="HTH_17"/>
</dbReference>
<dbReference type="RefSeq" id="WP_272595894.1">
    <property type="nucleotide sequence ID" value="NZ_CP046617.1"/>
</dbReference>
<proteinExistence type="predicted"/>
<sequence length="79" mass="8653">MRKLGLSVKEAASALGVHPNHIYRLVWRGELRAARLGARLIIPRKELERLLGMPLDEEASPEGGLGGGRGWPCVPLWSS</sequence>
<dbReference type="NCBIfam" id="TIGR01764">
    <property type="entry name" value="excise"/>
    <property type="match status" value="1"/>
</dbReference>
<protein>
    <submittedName>
        <fullName evidence="2">Helix-turn-helix domain-containing protein</fullName>
    </submittedName>
</protein>